<organism evidence="1 2">
    <name type="scientific">Mycetocola miduiensis</name>
    <dbReference type="NCBI Taxonomy" id="995034"/>
    <lineage>
        <taxon>Bacteria</taxon>
        <taxon>Bacillati</taxon>
        <taxon>Actinomycetota</taxon>
        <taxon>Actinomycetes</taxon>
        <taxon>Micrococcales</taxon>
        <taxon>Microbacteriaceae</taxon>
        <taxon>Mycetocola</taxon>
    </lineage>
</organism>
<protein>
    <submittedName>
        <fullName evidence="1">Uncharacterized protein</fullName>
    </submittedName>
</protein>
<dbReference type="AlphaFoldDB" id="A0A1I5AW03"/>
<dbReference type="STRING" id="995034.SAMN05216219_1573"/>
<evidence type="ECO:0000313" key="2">
    <source>
        <dbReference type="Proteomes" id="UP000198867"/>
    </source>
</evidence>
<gene>
    <name evidence="1" type="ORF">SAMN05216219_1573</name>
</gene>
<dbReference type="EMBL" id="FOVM01000004">
    <property type="protein sequence ID" value="SFN66618.1"/>
    <property type="molecule type" value="Genomic_DNA"/>
</dbReference>
<keyword evidence="2" id="KW-1185">Reference proteome</keyword>
<sequence length="56" mass="6281">MLGHSHRPNPLASQIDSEWARIQAEMPRKPEHLCAKCKTPFGKSAVRCVNEPIGTR</sequence>
<proteinExistence type="predicted"/>
<accession>A0A1I5AW03</accession>
<dbReference type="Proteomes" id="UP000198867">
    <property type="component" value="Unassembled WGS sequence"/>
</dbReference>
<evidence type="ECO:0000313" key="1">
    <source>
        <dbReference type="EMBL" id="SFN66618.1"/>
    </source>
</evidence>
<name>A0A1I5AW03_9MICO</name>
<reference evidence="2" key="1">
    <citation type="submission" date="2016-10" db="EMBL/GenBank/DDBJ databases">
        <authorList>
            <person name="Varghese N."/>
            <person name="Submissions S."/>
        </authorList>
    </citation>
    <scope>NUCLEOTIDE SEQUENCE [LARGE SCALE GENOMIC DNA]</scope>
    <source>
        <strain evidence="2">CGMCC 1.11101</strain>
    </source>
</reference>